<gene>
    <name evidence="2" type="ORF">MNB_SV-13-1481</name>
</gene>
<dbReference type="SUPFAM" id="SSF89155">
    <property type="entry name" value="TorD-like"/>
    <property type="match status" value="1"/>
</dbReference>
<dbReference type="AlphaFoldDB" id="A0A1W1CZW5"/>
<sequence>MEEMKQEIENRIAIYALISRLMLVEVDENFLKEIESNEALLSLFPNYKAWDKRKTLPMAELITEHYNVDFTSLFLMHLVPYESFYTRDDQMIESGGDNPVLELYNELDFRIELDKARVVSADHIGVELEFMYMLNMALKKALEAEDKDGICELMLVQRAFLKEHLLDWTPLFLINAKRESRTPLYHDGAELTLEFLLSDFEYLSQKLEVHCHSKTEEA</sequence>
<proteinExistence type="predicted"/>
<dbReference type="Gene3D" id="1.10.3480.10">
    <property type="entry name" value="TorD-like"/>
    <property type="match status" value="1"/>
</dbReference>
<dbReference type="Pfam" id="PF02613">
    <property type="entry name" value="Nitrate_red_del"/>
    <property type="match status" value="1"/>
</dbReference>
<keyword evidence="1" id="KW-0143">Chaperone</keyword>
<organism evidence="2">
    <name type="scientific">hydrothermal vent metagenome</name>
    <dbReference type="NCBI Taxonomy" id="652676"/>
    <lineage>
        <taxon>unclassified sequences</taxon>
        <taxon>metagenomes</taxon>
        <taxon>ecological metagenomes</taxon>
    </lineage>
</organism>
<dbReference type="EMBL" id="FPHM01000239">
    <property type="protein sequence ID" value="SFV71398.1"/>
    <property type="molecule type" value="Genomic_DNA"/>
</dbReference>
<dbReference type="InterPro" id="IPR050289">
    <property type="entry name" value="TorD/DmsD_chaperones"/>
</dbReference>
<dbReference type="PANTHER" id="PTHR34227">
    <property type="entry name" value="CHAPERONE PROTEIN YCDY"/>
    <property type="match status" value="1"/>
</dbReference>
<reference evidence="2" key="1">
    <citation type="submission" date="2016-10" db="EMBL/GenBank/DDBJ databases">
        <authorList>
            <person name="de Groot N.N."/>
        </authorList>
    </citation>
    <scope>NUCLEOTIDE SEQUENCE</scope>
</reference>
<accession>A0A1W1CZW5</accession>
<dbReference type="InterPro" id="IPR020945">
    <property type="entry name" value="DMSO/NO3_reduct_chaperone"/>
</dbReference>
<evidence type="ECO:0000313" key="2">
    <source>
        <dbReference type="EMBL" id="SFV71398.1"/>
    </source>
</evidence>
<evidence type="ECO:0000256" key="1">
    <source>
        <dbReference type="ARBA" id="ARBA00023186"/>
    </source>
</evidence>
<dbReference type="PANTHER" id="PTHR34227:SF1">
    <property type="entry name" value="DIMETHYL SULFOXIDE REDUCTASE CHAPERONE-RELATED"/>
    <property type="match status" value="1"/>
</dbReference>
<protein>
    <submittedName>
        <fullName evidence="2">Putative oxidoreductase component of anaerobic dehydrogenases Chaperone protein TorD</fullName>
    </submittedName>
</protein>
<name>A0A1W1CZW5_9ZZZZ</name>
<dbReference type="InterPro" id="IPR036411">
    <property type="entry name" value="TorD-like_sf"/>
</dbReference>